<accession>A0AA88UJ57</accession>
<proteinExistence type="predicted"/>
<dbReference type="AlphaFoldDB" id="A0AA88UJ57"/>
<protein>
    <submittedName>
        <fullName evidence="1">Uncharacterized protein</fullName>
    </submittedName>
</protein>
<keyword evidence="2" id="KW-1185">Reference proteome</keyword>
<reference evidence="1" key="1">
    <citation type="submission" date="2022-12" db="EMBL/GenBank/DDBJ databases">
        <title>Draft genome assemblies for two species of Escallonia (Escalloniales).</title>
        <authorList>
            <person name="Chanderbali A."/>
            <person name="Dervinis C."/>
            <person name="Anghel I."/>
            <person name="Soltis D."/>
            <person name="Soltis P."/>
            <person name="Zapata F."/>
        </authorList>
    </citation>
    <scope>NUCLEOTIDE SEQUENCE</scope>
    <source>
        <strain evidence="1">UCBG92.1500</strain>
        <tissue evidence="1">Leaf</tissue>
    </source>
</reference>
<sequence length="290" mass="32711">MEEQAVAVDRESLQKRPGIFIVGCPNVGKRTLLSRLLSLDFEDASDSSSDVLAYGWTINTKYYMADVSLWMADLSDEFSIGPLPMFDQLAALVMVYNMSDLSSFLALKDWVSRTDIQKFDILLCIGNKVDLLPDHPAHVEYKRRMQKLGESWSDPHPEFSEYGINETEGSSLLGDEEPSMEIKSSCVEWCCEHNIEYIEACASNADFDKCTDQCGCTLGAAEWAPGAGKPVSYFRFKCFNFGCVLDMHRVILCRSEREDAKNKKKEMESLSMSHYLSDGSDFLLDQALCR</sequence>
<dbReference type="PANTHER" id="PTHR14659:SF1">
    <property type="entry name" value="ALPHA- AND GAMMA-ADAPTIN-BINDING PROTEIN P34"/>
    <property type="match status" value="1"/>
</dbReference>
<dbReference type="InterPro" id="IPR027417">
    <property type="entry name" value="P-loop_NTPase"/>
</dbReference>
<dbReference type="PANTHER" id="PTHR14659">
    <property type="entry name" value="ALPHA- AND GAMMA-ADAPTIN-BINDING PROTEIN P34"/>
    <property type="match status" value="1"/>
</dbReference>
<dbReference type="GO" id="GO:0005525">
    <property type="term" value="F:GTP binding"/>
    <property type="evidence" value="ECO:0007669"/>
    <property type="project" value="InterPro"/>
</dbReference>
<name>A0AA88UJ57_9ASTE</name>
<dbReference type="InterPro" id="IPR019341">
    <property type="entry name" value="Alpha/Gamma-adaptin-bd_p34"/>
</dbReference>
<dbReference type="Proteomes" id="UP001187471">
    <property type="component" value="Unassembled WGS sequence"/>
</dbReference>
<dbReference type="InterPro" id="IPR001806">
    <property type="entry name" value="Small_GTPase"/>
</dbReference>
<dbReference type="GO" id="GO:0003924">
    <property type="term" value="F:GTPase activity"/>
    <property type="evidence" value="ECO:0007669"/>
    <property type="project" value="InterPro"/>
</dbReference>
<gene>
    <name evidence="1" type="ORF">RJ640_027775</name>
</gene>
<dbReference type="Gene3D" id="3.40.50.300">
    <property type="entry name" value="P-loop containing nucleotide triphosphate hydrolases"/>
    <property type="match status" value="1"/>
</dbReference>
<organism evidence="1 2">
    <name type="scientific">Escallonia rubra</name>
    <dbReference type="NCBI Taxonomy" id="112253"/>
    <lineage>
        <taxon>Eukaryota</taxon>
        <taxon>Viridiplantae</taxon>
        <taxon>Streptophyta</taxon>
        <taxon>Embryophyta</taxon>
        <taxon>Tracheophyta</taxon>
        <taxon>Spermatophyta</taxon>
        <taxon>Magnoliopsida</taxon>
        <taxon>eudicotyledons</taxon>
        <taxon>Gunneridae</taxon>
        <taxon>Pentapetalae</taxon>
        <taxon>asterids</taxon>
        <taxon>campanulids</taxon>
        <taxon>Escalloniales</taxon>
        <taxon>Escalloniaceae</taxon>
        <taxon>Escallonia</taxon>
    </lineage>
</organism>
<evidence type="ECO:0000313" key="1">
    <source>
        <dbReference type="EMBL" id="KAK2977162.1"/>
    </source>
</evidence>
<dbReference type="SUPFAM" id="SSF52540">
    <property type="entry name" value="P-loop containing nucleoside triphosphate hydrolases"/>
    <property type="match status" value="1"/>
</dbReference>
<comment type="caution">
    <text evidence="1">The sequence shown here is derived from an EMBL/GenBank/DDBJ whole genome shotgun (WGS) entry which is preliminary data.</text>
</comment>
<evidence type="ECO:0000313" key="2">
    <source>
        <dbReference type="Proteomes" id="UP001187471"/>
    </source>
</evidence>
<dbReference type="EMBL" id="JAVXUO010002005">
    <property type="protein sequence ID" value="KAK2977162.1"/>
    <property type="molecule type" value="Genomic_DNA"/>
</dbReference>
<dbReference type="Pfam" id="PF00071">
    <property type="entry name" value="Ras"/>
    <property type="match status" value="1"/>
</dbReference>